<comment type="caution">
    <text evidence="1">The sequence shown here is derived from an EMBL/GenBank/DDBJ whole genome shotgun (WGS) entry which is preliminary data.</text>
</comment>
<dbReference type="Proteomes" id="UP000198406">
    <property type="component" value="Unassembled WGS sequence"/>
</dbReference>
<proteinExistence type="predicted"/>
<dbReference type="AlphaFoldDB" id="A0A1Z5JVN8"/>
<evidence type="ECO:0000313" key="1">
    <source>
        <dbReference type="EMBL" id="GAX17989.1"/>
    </source>
</evidence>
<sequence>MDHCQEFYSSPKPCTTMEVESEVTPAEQEPCFSPNLVSELQAQGILRLRKGQVVESISCFHKSLKMLSRNENEKLVESQLSSMMSIVENSESNVEMNFFQERFLFTVDLSEEKSSLSRNDDLFVQFRRALYLPPDSAFTLREDELFHHIMSGVLMYNIGLALHIEGIESCRSELLPNALHFYAMSHHTFTELCRGYVHVADSLNLALLAIVNNIAHINAHQRNINDALIFCNELSLRFSCMLSAIERGAPELPCEDYEVFVSNVCFGTEMNRYPAPAA</sequence>
<accession>A0A1Z5JVN8</accession>
<organism evidence="1 2">
    <name type="scientific">Fistulifera solaris</name>
    <name type="common">Oleaginous diatom</name>
    <dbReference type="NCBI Taxonomy" id="1519565"/>
    <lineage>
        <taxon>Eukaryota</taxon>
        <taxon>Sar</taxon>
        <taxon>Stramenopiles</taxon>
        <taxon>Ochrophyta</taxon>
        <taxon>Bacillariophyta</taxon>
        <taxon>Bacillariophyceae</taxon>
        <taxon>Bacillariophycidae</taxon>
        <taxon>Naviculales</taxon>
        <taxon>Naviculaceae</taxon>
        <taxon>Fistulifera</taxon>
    </lineage>
</organism>
<name>A0A1Z5JVN8_FISSO</name>
<keyword evidence="2" id="KW-1185">Reference proteome</keyword>
<evidence type="ECO:0000313" key="2">
    <source>
        <dbReference type="Proteomes" id="UP000198406"/>
    </source>
</evidence>
<protein>
    <recommendedName>
        <fullName evidence="3">KIF-binding protein</fullName>
    </recommendedName>
</protein>
<dbReference type="EMBL" id="BDSP01000123">
    <property type="protein sequence ID" value="GAX17989.1"/>
    <property type="molecule type" value="Genomic_DNA"/>
</dbReference>
<reference evidence="1 2" key="1">
    <citation type="journal article" date="2015" name="Plant Cell">
        <title>Oil accumulation by the oleaginous diatom Fistulifera solaris as revealed by the genome and transcriptome.</title>
        <authorList>
            <person name="Tanaka T."/>
            <person name="Maeda Y."/>
            <person name="Veluchamy A."/>
            <person name="Tanaka M."/>
            <person name="Abida H."/>
            <person name="Marechal E."/>
            <person name="Bowler C."/>
            <person name="Muto M."/>
            <person name="Sunaga Y."/>
            <person name="Tanaka M."/>
            <person name="Yoshino T."/>
            <person name="Taniguchi T."/>
            <person name="Fukuda Y."/>
            <person name="Nemoto M."/>
            <person name="Matsumoto M."/>
            <person name="Wong P.S."/>
            <person name="Aburatani S."/>
            <person name="Fujibuchi W."/>
        </authorList>
    </citation>
    <scope>NUCLEOTIDE SEQUENCE [LARGE SCALE GENOMIC DNA]</scope>
    <source>
        <strain evidence="1 2">JPCC DA0580</strain>
    </source>
</reference>
<evidence type="ECO:0008006" key="3">
    <source>
        <dbReference type="Google" id="ProtNLM"/>
    </source>
</evidence>
<dbReference type="InParanoid" id="A0A1Z5JVN8"/>
<gene>
    <name evidence="1" type="ORF">FisN_18Hh202</name>
</gene>